<feature type="region of interest" description="Disordered" evidence="1">
    <location>
        <begin position="1"/>
        <end position="160"/>
    </location>
</feature>
<feature type="compositionally biased region" description="Pro residues" evidence="1">
    <location>
        <begin position="361"/>
        <end position="371"/>
    </location>
</feature>
<feature type="compositionally biased region" description="Low complexity" evidence="1">
    <location>
        <begin position="665"/>
        <end position="683"/>
    </location>
</feature>
<sequence>MGQSQSKANANGSKNRESRVDNVSNDGQEQHSASHSPSFSTLVAKRRAASSSRRSSSLRSKAVRNSFFKSKTESEGRVKEDEAETDMPESSGHRSAWRRSIGFVKSRRWSKTPGIKEDDTMEGGSFSASDATEPTTVPSSSSSSPELATETSDTIAESVEADLPTIVLPIVSAETDVTADEIPDTSIAADPPSQVLSILSETETSDSIAVPISVDDSIPVASDTVEDAATTLSPLPADSTATPARPQFPSSGTLVVVQGVVHTTDVPIPTQLPPAEMHSSPNLEPSSSLDDTRASRRASTSTLSGPRDRLSALLRRSHESRSTSRPASAASVRNSDSVASEDSNTNPASEEESITPSTPLTTPPTTPPQPHNPLGSISSSSIDVLGTLLSVAAAATAASLLTGSSDPVGITSPPPPSTENTSSTPSSSPSSPMFPPTASTSNTSMSSPTLSPRSIPVHAGTGTAGDRDRAERMRHVWSNIRNRLSLGFGQPPNRRHPAEASADVPLAAEGGGETAPLTDAREARERMLNEIARAFNLGLSSSPSPSPSPSVASPTIDPAESDPETVTDGGLPLEGTFERFLVDLQMDLRGVLSGEGIAATRQQQQPTMEPESGPETSAASEQPPQPEDDDADDDGSMPSLQTLDSDDDSDAEDTDSTPPALSEIGGPTSPTGNGNNDSGTGTPRQRINYWRLYRFPPIAAPRAQAAAESVAQNMRSGLGGLTRAMPMGAAASPLTTANESESGVGVAPSSLEPQDAVPNSPNANANANANVVVPVIVVGLQSVNAVWTPMEPAPAPADGQPSQADAEAAGARWPSRAANALRSLRRQSTPTPPTGSLFPDGGNPSMMSAQGLGTPPAGMTSQGTQTQLPGTTPQAPQNRGLPMALPEFLSAPGSRTFLIYVIGG</sequence>
<feature type="compositionally biased region" description="Low complexity" evidence="1">
    <location>
        <begin position="49"/>
        <end position="64"/>
    </location>
</feature>
<keyword evidence="3" id="KW-1185">Reference proteome</keyword>
<feature type="compositionally biased region" description="Low complexity" evidence="1">
    <location>
        <begin position="132"/>
        <end position="152"/>
    </location>
</feature>
<feature type="compositionally biased region" description="Low complexity" evidence="1">
    <location>
        <begin position="418"/>
        <end position="441"/>
    </location>
</feature>
<feature type="compositionally biased region" description="Basic and acidic residues" evidence="1">
    <location>
        <begin position="70"/>
        <end position="80"/>
    </location>
</feature>
<feature type="compositionally biased region" description="Low complexity" evidence="1">
    <location>
        <begin position="323"/>
        <end position="333"/>
    </location>
</feature>
<evidence type="ECO:0000256" key="1">
    <source>
        <dbReference type="SAM" id="MobiDB-lite"/>
    </source>
</evidence>
<feature type="region of interest" description="Disordered" evidence="1">
    <location>
        <begin position="597"/>
        <end position="684"/>
    </location>
</feature>
<organism evidence="2 3">
    <name type="scientific">Gymnopus androsaceus JB14</name>
    <dbReference type="NCBI Taxonomy" id="1447944"/>
    <lineage>
        <taxon>Eukaryota</taxon>
        <taxon>Fungi</taxon>
        <taxon>Dikarya</taxon>
        <taxon>Basidiomycota</taxon>
        <taxon>Agaricomycotina</taxon>
        <taxon>Agaricomycetes</taxon>
        <taxon>Agaricomycetidae</taxon>
        <taxon>Agaricales</taxon>
        <taxon>Marasmiineae</taxon>
        <taxon>Omphalotaceae</taxon>
        <taxon>Gymnopus</taxon>
    </lineage>
</organism>
<proteinExistence type="predicted"/>
<feature type="compositionally biased region" description="Low complexity" evidence="1">
    <location>
        <begin position="860"/>
        <end position="877"/>
    </location>
</feature>
<feature type="region of interest" description="Disordered" evidence="1">
    <location>
        <begin position="537"/>
        <end position="572"/>
    </location>
</feature>
<dbReference type="OrthoDB" id="8062037at2759"/>
<feature type="compositionally biased region" description="Basic and acidic residues" evidence="1">
    <location>
        <begin position="465"/>
        <end position="474"/>
    </location>
</feature>
<feature type="compositionally biased region" description="Basic and acidic residues" evidence="1">
    <location>
        <begin position="306"/>
        <end position="322"/>
    </location>
</feature>
<dbReference type="Proteomes" id="UP000799118">
    <property type="component" value="Unassembled WGS sequence"/>
</dbReference>
<feature type="compositionally biased region" description="Polar residues" evidence="1">
    <location>
        <begin position="442"/>
        <end position="452"/>
    </location>
</feature>
<feature type="compositionally biased region" description="Acidic residues" evidence="1">
    <location>
        <begin position="626"/>
        <end position="635"/>
    </location>
</feature>
<gene>
    <name evidence="2" type="ORF">BT96DRAFT_558050</name>
</gene>
<feature type="region of interest" description="Disordered" evidence="1">
    <location>
        <begin position="266"/>
        <end position="378"/>
    </location>
</feature>
<dbReference type="EMBL" id="ML769436">
    <property type="protein sequence ID" value="KAE9402291.1"/>
    <property type="molecule type" value="Genomic_DNA"/>
</dbReference>
<name>A0A6A4HWH9_9AGAR</name>
<protein>
    <submittedName>
        <fullName evidence="2">Uncharacterized protein</fullName>
    </submittedName>
</protein>
<feature type="compositionally biased region" description="Polar residues" evidence="1">
    <location>
        <begin position="279"/>
        <end position="289"/>
    </location>
</feature>
<feature type="region of interest" description="Disordered" evidence="1">
    <location>
        <begin position="791"/>
        <end position="880"/>
    </location>
</feature>
<feature type="region of interest" description="Disordered" evidence="1">
    <location>
        <begin position="403"/>
        <end position="516"/>
    </location>
</feature>
<evidence type="ECO:0000313" key="3">
    <source>
        <dbReference type="Proteomes" id="UP000799118"/>
    </source>
</evidence>
<dbReference type="AlphaFoldDB" id="A0A6A4HWH9"/>
<feature type="compositionally biased region" description="Polar residues" evidence="1">
    <location>
        <begin position="334"/>
        <end position="348"/>
    </location>
</feature>
<evidence type="ECO:0000313" key="2">
    <source>
        <dbReference type="EMBL" id="KAE9402291.1"/>
    </source>
</evidence>
<reference evidence="2" key="1">
    <citation type="journal article" date="2019" name="Environ. Microbiol.">
        <title>Fungal ecological strategies reflected in gene transcription - a case study of two litter decomposers.</title>
        <authorList>
            <person name="Barbi F."/>
            <person name="Kohler A."/>
            <person name="Barry K."/>
            <person name="Baskaran P."/>
            <person name="Daum C."/>
            <person name="Fauchery L."/>
            <person name="Ihrmark K."/>
            <person name="Kuo A."/>
            <person name="LaButti K."/>
            <person name="Lipzen A."/>
            <person name="Morin E."/>
            <person name="Grigoriev I.V."/>
            <person name="Henrissat B."/>
            <person name="Lindahl B."/>
            <person name="Martin F."/>
        </authorList>
    </citation>
    <scope>NUCLEOTIDE SEQUENCE</scope>
    <source>
        <strain evidence="2">JB14</strain>
    </source>
</reference>
<feature type="compositionally biased region" description="Polar residues" evidence="1">
    <location>
        <begin position="21"/>
        <end position="41"/>
    </location>
</feature>
<accession>A0A6A4HWH9</accession>
<feature type="region of interest" description="Disordered" evidence="1">
    <location>
        <begin position="732"/>
        <end position="753"/>
    </location>
</feature>
<feature type="compositionally biased region" description="Acidic residues" evidence="1">
    <location>
        <begin position="644"/>
        <end position="655"/>
    </location>
</feature>
<feature type="compositionally biased region" description="Polar residues" evidence="1">
    <location>
        <begin position="1"/>
        <end position="13"/>
    </location>
</feature>